<name>A0AAE0XDP5_9GAST</name>
<evidence type="ECO:0000313" key="2">
    <source>
        <dbReference type="EMBL" id="KAK3690699.1"/>
    </source>
</evidence>
<comment type="caution">
    <text evidence="2">The sequence shown here is derived from an EMBL/GenBank/DDBJ whole genome shotgun (WGS) entry which is preliminary data.</text>
</comment>
<feature type="compositionally biased region" description="Basic and acidic residues" evidence="1">
    <location>
        <begin position="7"/>
        <end position="20"/>
    </location>
</feature>
<feature type="region of interest" description="Disordered" evidence="1">
    <location>
        <begin position="1"/>
        <end position="106"/>
    </location>
</feature>
<evidence type="ECO:0000256" key="1">
    <source>
        <dbReference type="SAM" id="MobiDB-lite"/>
    </source>
</evidence>
<sequence length="106" mass="11966">MFSPEQQHLRQDQVKTERCSGRNRPRLLPVWSRGDLTSRPTKHGEGKTLFWREIVPPAEAGTHSHLGAVSMWTDRQPPDTEINAPPTKPPTPIQSDGKEQLSKFSS</sequence>
<feature type="compositionally biased region" description="Basic and acidic residues" evidence="1">
    <location>
        <begin position="96"/>
        <end position="106"/>
    </location>
</feature>
<dbReference type="AlphaFoldDB" id="A0AAE0XDP5"/>
<protein>
    <submittedName>
        <fullName evidence="2">Uncharacterized protein</fullName>
    </submittedName>
</protein>
<gene>
    <name evidence="2" type="ORF">RRG08_061140</name>
</gene>
<reference evidence="2" key="1">
    <citation type="journal article" date="2023" name="G3 (Bethesda)">
        <title>A reference genome for the long-term kleptoplast-retaining sea slug Elysia crispata morphotype clarki.</title>
        <authorList>
            <person name="Eastman K.E."/>
            <person name="Pendleton A.L."/>
            <person name="Shaikh M.A."/>
            <person name="Suttiyut T."/>
            <person name="Ogas R."/>
            <person name="Tomko P."/>
            <person name="Gavelis G."/>
            <person name="Widhalm J.R."/>
            <person name="Wisecaver J.H."/>
        </authorList>
    </citation>
    <scope>NUCLEOTIDE SEQUENCE</scope>
    <source>
        <strain evidence="2">ECLA1</strain>
    </source>
</reference>
<evidence type="ECO:0000313" key="3">
    <source>
        <dbReference type="Proteomes" id="UP001283361"/>
    </source>
</evidence>
<keyword evidence="3" id="KW-1185">Reference proteome</keyword>
<dbReference type="EMBL" id="JAWDGP010008107">
    <property type="protein sequence ID" value="KAK3690699.1"/>
    <property type="molecule type" value="Genomic_DNA"/>
</dbReference>
<organism evidence="2 3">
    <name type="scientific">Elysia crispata</name>
    <name type="common">lettuce slug</name>
    <dbReference type="NCBI Taxonomy" id="231223"/>
    <lineage>
        <taxon>Eukaryota</taxon>
        <taxon>Metazoa</taxon>
        <taxon>Spiralia</taxon>
        <taxon>Lophotrochozoa</taxon>
        <taxon>Mollusca</taxon>
        <taxon>Gastropoda</taxon>
        <taxon>Heterobranchia</taxon>
        <taxon>Euthyneura</taxon>
        <taxon>Panpulmonata</taxon>
        <taxon>Sacoglossa</taxon>
        <taxon>Placobranchoidea</taxon>
        <taxon>Plakobranchidae</taxon>
        <taxon>Elysia</taxon>
    </lineage>
</organism>
<dbReference type="Proteomes" id="UP001283361">
    <property type="component" value="Unassembled WGS sequence"/>
</dbReference>
<proteinExistence type="predicted"/>
<accession>A0AAE0XDP5</accession>